<organism evidence="2">
    <name type="scientific">viral metagenome</name>
    <dbReference type="NCBI Taxonomy" id="1070528"/>
    <lineage>
        <taxon>unclassified sequences</taxon>
        <taxon>metagenomes</taxon>
        <taxon>organismal metagenomes</taxon>
    </lineage>
</organism>
<evidence type="ECO:0000259" key="1">
    <source>
        <dbReference type="Pfam" id="PF01368"/>
    </source>
</evidence>
<proteinExistence type="predicted"/>
<protein>
    <submittedName>
        <fullName evidence="2">Putative DHH phosphatase family protein</fullName>
    </submittedName>
</protein>
<reference evidence="2" key="1">
    <citation type="submission" date="2020-03" db="EMBL/GenBank/DDBJ databases">
        <title>The deep terrestrial virosphere.</title>
        <authorList>
            <person name="Holmfeldt K."/>
            <person name="Nilsson E."/>
            <person name="Simone D."/>
            <person name="Lopez-Fernandez M."/>
            <person name="Wu X."/>
            <person name="de Brujin I."/>
            <person name="Lundin D."/>
            <person name="Andersson A."/>
            <person name="Bertilsson S."/>
            <person name="Dopson M."/>
        </authorList>
    </citation>
    <scope>NUCLEOTIDE SEQUENCE</scope>
    <source>
        <strain evidence="2">MM415A03341</strain>
    </source>
</reference>
<dbReference type="PANTHER" id="PTHR42146">
    <property type="entry name" value="3',5'-CYCLIC-NUCLEOTIDE PHOSPHODIESTERASE"/>
    <property type="match status" value="1"/>
</dbReference>
<sequence length="285" mass="32668">MIIFHHNDLDGRCAGAIALRWARENHIILEGNLQKKLLTVEVDYKDKIDEESISPGEYIIVVDFSFKPEVMIPLLQKGVHVTWIDHHKTAAEYDYKVNLPGLRDFSDKGSSGCELAWKFFNQDRPIPRAVELIGDYDKWALKLQPECFQFYEGLKLEVTIPQSALWDHLFSGNEFILEDILKQGHSAVRYRDNYCDKICNDFGYEIELDGKKGFATNFYQFGSKGFGERMDQYDFCAAYIHDGKRFTVSLYSINDIDVSEICKKYGGGGHKGAAGFVCQELPFSR</sequence>
<dbReference type="InterPro" id="IPR052968">
    <property type="entry name" value="Nucleotide_metab_enz"/>
</dbReference>
<dbReference type="InterPro" id="IPR038763">
    <property type="entry name" value="DHH_sf"/>
</dbReference>
<dbReference type="Gene3D" id="3.90.1640.10">
    <property type="entry name" value="inorganic pyrophosphatase (n-terminal core)"/>
    <property type="match status" value="1"/>
</dbReference>
<dbReference type="PANTHER" id="PTHR42146:SF1">
    <property type="entry name" value="OLIGORIBONUCLEASE NRNB"/>
    <property type="match status" value="1"/>
</dbReference>
<dbReference type="EMBL" id="MT141853">
    <property type="protein sequence ID" value="QJA71189.1"/>
    <property type="molecule type" value="Genomic_DNA"/>
</dbReference>
<accession>A0A6M3JLV4</accession>
<feature type="domain" description="DDH" evidence="1">
    <location>
        <begin position="2"/>
        <end position="121"/>
    </location>
</feature>
<name>A0A6M3JLV4_9ZZZZ</name>
<dbReference type="Pfam" id="PF01368">
    <property type="entry name" value="DHH"/>
    <property type="match status" value="1"/>
</dbReference>
<dbReference type="SUPFAM" id="SSF64182">
    <property type="entry name" value="DHH phosphoesterases"/>
    <property type="match status" value="1"/>
</dbReference>
<dbReference type="AlphaFoldDB" id="A0A6M3JLV4"/>
<dbReference type="Gene3D" id="3.10.310.30">
    <property type="match status" value="1"/>
</dbReference>
<gene>
    <name evidence="2" type="ORF">MM415A03341_0007</name>
</gene>
<dbReference type="InterPro" id="IPR001667">
    <property type="entry name" value="DDH_dom"/>
</dbReference>
<evidence type="ECO:0000313" key="2">
    <source>
        <dbReference type="EMBL" id="QJA71189.1"/>
    </source>
</evidence>